<dbReference type="GO" id="GO:0005777">
    <property type="term" value="C:peroxisome"/>
    <property type="evidence" value="ECO:0007669"/>
    <property type="project" value="InterPro"/>
</dbReference>
<dbReference type="PANTHER" id="PTHR14379:SF84">
    <property type="entry name" value="NYN DOMAIN-CONTAINING PROTEIN"/>
    <property type="match status" value="1"/>
</dbReference>
<name>A0A565B980_9BRAS</name>
<dbReference type="OrthoDB" id="1105783at2759"/>
<gene>
    <name evidence="1" type="ORF">ANE_LOCUS8662</name>
</gene>
<accession>A0A565B980</accession>
<dbReference type="GO" id="GO:0010468">
    <property type="term" value="P:regulation of gene expression"/>
    <property type="evidence" value="ECO:0007669"/>
    <property type="project" value="InterPro"/>
</dbReference>
<keyword evidence="2" id="KW-1185">Reference proteome</keyword>
<reference evidence="1" key="1">
    <citation type="submission" date="2019-07" db="EMBL/GenBank/DDBJ databases">
        <authorList>
            <person name="Dittberner H."/>
        </authorList>
    </citation>
    <scope>NUCLEOTIDE SEQUENCE [LARGE SCALE GENOMIC DNA]</scope>
</reference>
<organism evidence="1 2">
    <name type="scientific">Arabis nemorensis</name>
    <dbReference type="NCBI Taxonomy" id="586526"/>
    <lineage>
        <taxon>Eukaryota</taxon>
        <taxon>Viridiplantae</taxon>
        <taxon>Streptophyta</taxon>
        <taxon>Embryophyta</taxon>
        <taxon>Tracheophyta</taxon>
        <taxon>Spermatophyta</taxon>
        <taxon>Magnoliopsida</taxon>
        <taxon>eudicotyledons</taxon>
        <taxon>Gunneridae</taxon>
        <taxon>Pentapetalae</taxon>
        <taxon>rosids</taxon>
        <taxon>malvids</taxon>
        <taxon>Brassicales</taxon>
        <taxon>Brassicaceae</taxon>
        <taxon>Arabideae</taxon>
        <taxon>Arabis</taxon>
    </lineage>
</organism>
<dbReference type="PANTHER" id="PTHR14379">
    <property type="entry name" value="LIMKAIN B LKAP"/>
    <property type="match status" value="1"/>
</dbReference>
<comment type="caution">
    <text evidence="1">The sequence shown here is derived from an EMBL/GenBank/DDBJ whole genome shotgun (WGS) entry which is preliminary data.</text>
</comment>
<dbReference type="AlphaFoldDB" id="A0A565B980"/>
<dbReference type="CDD" id="cd10910">
    <property type="entry name" value="PIN_limkain_b1_N_like"/>
    <property type="match status" value="1"/>
</dbReference>
<dbReference type="EMBL" id="CABITT030000003">
    <property type="protein sequence ID" value="VVA98217.1"/>
    <property type="molecule type" value="Genomic_DNA"/>
</dbReference>
<dbReference type="Proteomes" id="UP000489600">
    <property type="component" value="Unassembled WGS sequence"/>
</dbReference>
<evidence type="ECO:0000313" key="2">
    <source>
        <dbReference type="Proteomes" id="UP000489600"/>
    </source>
</evidence>
<proteinExistence type="predicted"/>
<evidence type="ECO:0000313" key="1">
    <source>
        <dbReference type="EMBL" id="VVA98217.1"/>
    </source>
</evidence>
<protein>
    <submittedName>
        <fullName evidence="1">Uncharacterized protein</fullName>
    </submittedName>
</protein>
<dbReference type="InterPro" id="IPR024768">
    <property type="entry name" value="Marf1"/>
</dbReference>
<sequence length="210" mass="24599">MMTMNSAAEPEYATAQIAVWWDMKDCPVPECYDAGRKPLITSSSTGVAVAHSILDVNYKRMYSDMLQWGWDNPPPATMMIISDQLEDFFLFNLFLAYSFRPCKMSVLWDSLLAVSETRRHLLQECSERRHVLQKCSARAESESESTGMFYCRLCNLDCDYKSLDRLRTHLSSDEHTQREASIYERIKESKYKRRQWVEAEFSKTKRLRKS</sequence>